<sequence>MGYSRDVRCEVLAGKVIKRLLSSDATAGMGAERMAADVRADNIYSASLDGLGVTMWAVTWEQEFQLDEEIDLAALPDFLRLGTTLRSGEHTEINDVIHVRGDDGTETD</sequence>
<reference evidence="1 2" key="1">
    <citation type="submission" date="2018-06" db="EMBL/GenBank/DDBJ databases">
        <authorList>
            <consortium name="Pathogen Informatics"/>
            <person name="Doyle S."/>
        </authorList>
    </citation>
    <scope>NUCLEOTIDE SEQUENCE [LARGE SCALE GENOMIC DNA]</scope>
    <source>
        <strain evidence="1 2">NCTC10764</strain>
    </source>
</reference>
<organism evidence="1 2">
    <name type="scientific">Escherichia coli</name>
    <dbReference type="NCBI Taxonomy" id="562"/>
    <lineage>
        <taxon>Bacteria</taxon>
        <taxon>Pseudomonadati</taxon>
        <taxon>Pseudomonadota</taxon>
        <taxon>Gammaproteobacteria</taxon>
        <taxon>Enterobacterales</taxon>
        <taxon>Enterobacteriaceae</taxon>
        <taxon>Escherichia</taxon>
    </lineage>
</organism>
<protein>
    <submittedName>
        <fullName evidence="1">Uncharacterized protein</fullName>
    </submittedName>
</protein>
<evidence type="ECO:0000313" key="1">
    <source>
        <dbReference type="EMBL" id="STE76997.1"/>
    </source>
</evidence>
<dbReference type="EMBL" id="UFZL01000003">
    <property type="protein sequence ID" value="STE76997.1"/>
    <property type="molecule type" value="Genomic_DNA"/>
</dbReference>
<proteinExistence type="predicted"/>
<evidence type="ECO:0000313" key="2">
    <source>
        <dbReference type="Proteomes" id="UP000255201"/>
    </source>
</evidence>
<gene>
    <name evidence="1" type="ORF">NCTC10764_05594</name>
</gene>
<accession>A0A376K4X6</accession>
<dbReference type="AlphaFoldDB" id="A0A376K4X6"/>
<dbReference type="Proteomes" id="UP000255201">
    <property type="component" value="Unassembled WGS sequence"/>
</dbReference>
<name>A0A376K4X6_ECOLX</name>